<keyword evidence="1" id="KW-0004">4Fe-4S</keyword>
<evidence type="ECO:0000313" key="7">
    <source>
        <dbReference type="Proteomes" id="UP001491552"/>
    </source>
</evidence>
<keyword evidence="7" id="KW-1185">Reference proteome</keyword>
<organism evidence="6 7">
    <name type="scientific">Faecousia intestinalis</name>
    <dbReference type="NCBI Taxonomy" id="3133167"/>
    <lineage>
        <taxon>Bacteria</taxon>
        <taxon>Bacillati</taxon>
        <taxon>Bacillota</taxon>
        <taxon>Clostridia</taxon>
        <taxon>Eubacteriales</taxon>
        <taxon>Oscillospiraceae</taxon>
        <taxon>Faecousia</taxon>
    </lineage>
</organism>
<comment type="caution">
    <text evidence="6">The sequence shown here is derived from an EMBL/GenBank/DDBJ whole genome shotgun (WGS) entry which is preliminary data.</text>
</comment>
<keyword evidence="2" id="KW-0479">Metal-binding</keyword>
<reference evidence="6 7" key="1">
    <citation type="submission" date="2024-03" db="EMBL/GenBank/DDBJ databases">
        <title>Human intestinal bacterial collection.</title>
        <authorList>
            <person name="Pauvert C."/>
            <person name="Hitch T.C.A."/>
            <person name="Clavel T."/>
        </authorList>
    </citation>
    <scope>NUCLEOTIDE SEQUENCE [LARGE SCALE GENOMIC DNA]</scope>
    <source>
        <strain evidence="6 7">CLA-AA-H192</strain>
    </source>
</reference>
<dbReference type="RefSeq" id="WP_349134761.1">
    <property type="nucleotide sequence ID" value="NZ_JBBMFF010000112.1"/>
</dbReference>
<dbReference type="EMBL" id="JBBMFF010000112">
    <property type="protein sequence ID" value="MEQ2510055.1"/>
    <property type="molecule type" value="Genomic_DNA"/>
</dbReference>
<proteinExistence type="predicted"/>
<evidence type="ECO:0000256" key="5">
    <source>
        <dbReference type="ARBA" id="ARBA00023014"/>
    </source>
</evidence>
<protein>
    <submittedName>
        <fullName evidence="6">FAD-dependent oxidoreductase</fullName>
    </submittedName>
</protein>
<keyword evidence="3" id="KW-0560">Oxidoreductase</keyword>
<evidence type="ECO:0000256" key="3">
    <source>
        <dbReference type="ARBA" id="ARBA00023002"/>
    </source>
</evidence>
<keyword evidence="5" id="KW-0411">Iron-sulfur</keyword>
<keyword evidence="4" id="KW-0408">Iron</keyword>
<evidence type="ECO:0000256" key="2">
    <source>
        <dbReference type="ARBA" id="ARBA00022723"/>
    </source>
</evidence>
<dbReference type="InterPro" id="IPR036188">
    <property type="entry name" value="FAD/NAD-bd_sf"/>
</dbReference>
<sequence>MKTVNIPAKACPVVDEVDVLVVGGGAAGIGAAIGAAQCGASVALVEYFGALGGLLTNGYVTNCEAGVAISGDKILIKGVFDKLVTRMVEKGGAIRGYDLIRSNKYYPFDTSRCENDLQITPWDPEAFKLSADELMAEHGVKVYFYTQFTEILKEGNKVVGGVIENRSGRQVILAKRVVDCTGAAAVAQMAGAECCGVGRKGSMTLMFRVGNVKNVVPSYKPNVKEIPYGAVNFFPLIREGDFRVEMTRYIGSENSAEDYTKGTIECRRQCQEVLQYLKEHWIGFEDAYIIDTAPTLGSLAQPALVGEKKMTQEMILKREMPDDRIAITAYGIDLHSPEMGGQNFLYYLTPGEYYGVPFGVVVPKSPVENLLVGGKCVSTERDAFSSVCCSAISMATGEAAGTACAISIREGVNARDVDIGMLQQALVKNGVLLDPEPAPSVEKYYVYPKREFKLDENGKLKG</sequence>
<gene>
    <name evidence="6" type="ORF">WMO66_02115</name>
</gene>
<dbReference type="PANTHER" id="PTHR43498:SF1">
    <property type="entry name" value="COB--COM HETERODISULFIDE REDUCTASE IRON-SULFUR SUBUNIT A"/>
    <property type="match status" value="1"/>
</dbReference>
<evidence type="ECO:0000256" key="4">
    <source>
        <dbReference type="ARBA" id="ARBA00023004"/>
    </source>
</evidence>
<dbReference type="InterPro" id="IPR039650">
    <property type="entry name" value="HdrA-like"/>
</dbReference>
<dbReference type="PANTHER" id="PTHR43498">
    <property type="entry name" value="FERREDOXIN:COB-COM HETERODISULFIDE REDUCTASE SUBUNIT A"/>
    <property type="match status" value="1"/>
</dbReference>
<accession>A0ABV1G3S9</accession>
<name>A0ABV1G3S9_9FIRM</name>
<dbReference type="SUPFAM" id="SSF51905">
    <property type="entry name" value="FAD/NAD(P)-binding domain"/>
    <property type="match status" value="1"/>
</dbReference>
<dbReference type="Proteomes" id="UP001491552">
    <property type="component" value="Unassembled WGS sequence"/>
</dbReference>
<dbReference type="Pfam" id="PF12831">
    <property type="entry name" value="FAD_oxidored"/>
    <property type="match status" value="1"/>
</dbReference>
<evidence type="ECO:0000313" key="6">
    <source>
        <dbReference type="EMBL" id="MEQ2510055.1"/>
    </source>
</evidence>
<evidence type="ECO:0000256" key="1">
    <source>
        <dbReference type="ARBA" id="ARBA00022485"/>
    </source>
</evidence>
<dbReference type="Gene3D" id="3.50.50.60">
    <property type="entry name" value="FAD/NAD(P)-binding domain"/>
    <property type="match status" value="1"/>
</dbReference>